<gene>
    <name evidence="3" type="ORF">EHYA_01481</name>
</gene>
<dbReference type="InterPro" id="IPR036928">
    <property type="entry name" value="AS_sf"/>
</dbReference>
<dbReference type="InterPro" id="IPR023631">
    <property type="entry name" value="Amidase_dom"/>
</dbReference>
<organism evidence="3 4">
    <name type="scientific">Embleya hyalina</name>
    <dbReference type="NCBI Taxonomy" id="516124"/>
    <lineage>
        <taxon>Bacteria</taxon>
        <taxon>Bacillati</taxon>
        <taxon>Actinomycetota</taxon>
        <taxon>Actinomycetes</taxon>
        <taxon>Kitasatosporales</taxon>
        <taxon>Streptomycetaceae</taxon>
        <taxon>Embleya</taxon>
    </lineage>
</organism>
<comment type="similarity">
    <text evidence="1">Belongs to the amidase family.</text>
</comment>
<keyword evidence="4" id="KW-1185">Reference proteome</keyword>
<evidence type="ECO:0000259" key="2">
    <source>
        <dbReference type="Pfam" id="PF01425"/>
    </source>
</evidence>
<dbReference type="InterPro" id="IPR000120">
    <property type="entry name" value="Amidase"/>
</dbReference>
<feature type="domain" description="Amidase" evidence="2">
    <location>
        <begin position="32"/>
        <end position="454"/>
    </location>
</feature>
<proteinExistence type="inferred from homology"/>
<evidence type="ECO:0000313" key="4">
    <source>
        <dbReference type="Proteomes" id="UP000286931"/>
    </source>
</evidence>
<dbReference type="AlphaFoldDB" id="A0A401YGZ3"/>
<accession>A0A401YGZ3</accession>
<name>A0A401YGZ3_9ACTN</name>
<evidence type="ECO:0000313" key="3">
    <source>
        <dbReference type="EMBL" id="GCD93830.1"/>
    </source>
</evidence>
<dbReference type="Pfam" id="PF01425">
    <property type="entry name" value="Amidase"/>
    <property type="match status" value="1"/>
</dbReference>
<dbReference type="InterPro" id="IPR020556">
    <property type="entry name" value="Amidase_CS"/>
</dbReference>
<protein>
    <submittedName>
        <fullName evidence="3">Putative amidase</fullName>
    </submittedName>
</protein>
<evidence type="ECO:0000256" key="1">
    <source>
        <dbReference type="ARBA" id="ARBA00009199"/>
    </source>
</evidence>
<dbReference type="EMBL" id="BIFH01000014">
    <property type="protein sequence ID" value="GCD93830.1"/>
    <property type="molecule type" value="Genomic_DNA"/>
</dbReference>
<dbReference type="PANTHER" id="PTHR11895:SF7">
    <property type="entry name" value="GLUTAMYL-TRNA(GLN) AMIDOTRANSFERASE SUBUNIT A, MITOCHONDRIAL"/>
    <property type="match status" value="1"/>
</dbReference>
<reference evidence="3 4" key="1">
    <citation type="submission" date="2018-12" db="EMBL/GenBank/DDBJ databases">
        <title>Draft genome sequence of Embleya hyalina NBRC 13850T.</title>
        <authorList>
            <person name="Komaki H."/>
            <person name="Hosoyama A."/>
            <person name="Kimura A."/>
            <person name="Ichikawa N."/>
            <person name="Tamura T."/>
        </authorList>
    </citation>
    <scope>NUCLEOTIDE SEQUENCE [LARGE SCALE GENOMIC DNA]</scope>
    <source>
        <strain evidence="3 4">NBRC 13850</strain>
    </source>
</reference>
<dbReference type="PANTHER" id="PTHR11895">
    <property type="entry name" value="TRANSAMIDASE"/>
    <property type="match status" value="1"/>
</dbReference>
<comment type="caution">
    <text evidence="3">The sequence shown here is derived from an EMBL/GenBank/DDBJ whole genome shotgun (WGS) entry which is preliminary data.</text>
</comment>
<dbReference type="GO" id="GO:0003824">
    <property type="term" value="F:catalytic activity"/>
    <property type="evidence" value="ECO:0007669"/>
    <property type="project" value="InterPro"/>
</dbReference>
<dbReference type="Gene3D" id="3.90.1300.10">
    <property type="entry name" value="Amidase signature (AS) domain"/>
    <property type="match status" value="1"/>
</dbReference>
<dbReference type="RefSeq" id="WP_218042684.1">
    <property type="nucleotide sequence ID" value="NZ_BIFH01000014.1"/>
</dbReference>
<sequence length="474" mass="49058">MRIDEYQSHDATGLAGLIARGEVTADEVLDVAFAAIKEREPALGAVVALCEEQARSAVAGLLPGVLAGVPYLIKDLECDVAGTPTTNGSRLFAGAPAKRDSTLVTRLRVAGVLIVGKTNTPEFGLGTTTESGLFGPAHNPWRLDHSAGGSSGGSAAAVAAGMVPVAHATDGGGSIRIPASCCGLFGLKPSRGRVTAGPDRGESWAGLSVAHAVTRTVRDSATLLDVTGTPEPGDPYHAPQPVGPYAAEVGTDPGRLRIGLILNPVDADVLVDAECTRAAQEAAALCEALGHDVEPVEWPDTLTRPGEVIAPISAAHMARMVDLRLAELGRELRPDDLDAATELIVEKGRRLTLARYLAAVDTMHTIGRAVTRLTGRFDVLLTPTMAVVPPKLGELDPNRDPRAALAGMRGMAAFTSLFNVTGQPAMSVPLGGTADGMPVGVQFAGRYGDETTLLRLAGQLEAAAPWAGTARTPR</sequence>
<dbReference type="Proteomes" id="UP000286931">
    <property type="component" value="Unassembled WGS sequence"/>
</dbReference>
<dbReference type="SUPFAM" id="SSF75304">
    <property type="entry name" value="Amidase signature (AS) enzymes"/>
    <property type="match status" value="1"/>
</dbReference>
<dbReference type="PROSITE" id="PS00571">
    <property type="entry name" value="AMIDASES"/>
    <property type="match status" value="1"/>
</dbReference>